<organism evidence="1 2">
    <name type="scientific">Fomitopsis schrenkii</name>
    <name type="common">Brown rot fungus</name>
    <dbReference type="NCBI Taxonomy" id="2126942"/>
    <lineage>
        <taxon>Eukaryota</taxon>
        <taxon>Fungi</taxon>
        <taxon>Dikarya</taxon>
        <taxon>Basidiomycota</taxon>
        <taxon>Agaricomycotina</taxon>
        <taxon>Agaricomycetes</taxon>
        <taxon>Polyporales</taxon>
        <taxon>Fomitopsis</taxon>
    </lineage>
</organism>
<evidence type="ECO:0000313" key="2">
    <source>
        <dbReference type="Proteomes" id="UP000015241"/>
    </source>
</evidence>
<protein>
    <submittedName>
        <fullName evidence="1">Uncharacterized protein</fullName>
    </submittedName>
</protein>
<dbReference type="EMBL" id="KE504181">
    <property type="protein sequence ID" value="EPS96942.1"/>
    <property type="molecule type" value="Genomic_DNA"/>
</dbReference>
<sequence>MHTNSDHQYTGEQVVSFTPDARARSLCWGYAPPAAYSDVYQSPTHYPRPRFKASNTHYLPVEVQTALSPSGMPRRLRFPGRQRDVCDTMFDRFAYFYDSCAPPAAEKDDCTTSVGLGA</sequence>
<accession>S8DWF0</accession>
<reference evidence="1 2" key="1">
    <citation type="journal article" date="2012" name="Science">
        <title>The Paleozoic origin of enzymatic lignin decomposition reconstructed from 31 fungal genomes.</title>
        <authorList>
            <person name="Floudas D."/>
            <person name="Binder M."/>
            <person name="Riley R."/>
            <person name="Barry K."/>
            <person name="Blanchette R.A."/>
            <person name="Henrissat B."/>
            <person name="Martinez A.T."/>
            <person name="Otillar R."/>
            <person name="Spatafora J.W."/>
            <person name="Yadav J.S."/>
            <person name="Aerts A."/>
            <person name="Benoit I."/>
            <person name="Boyd A."/>
            <person name="Carlson A."/>
            <person name="Copeland A."/>
            <person name="Coutinho P.M."/>
            <person name="de Vries R.P."/>
            <person name="Ferreira P."/>
            <person name="Findley K."/>
            <person name="Foster B."/>
            <person name="Gaskell J."/>
            <person name="Glotzer D."/>
            <person name="Gorecki P."/>
            <person name="Heitman J."/>
            <person name="Hesse C."/>
            <person name="Hori C."/>
            <person name="Igarashi K."/>
            <person name="Jurgens J.A."/>
            <person name="Kallen N."/>
            <person name="Kersten P."/>
            <person name="Kohler A."/>
            <person name="Kuees U."/>
            <person name="Kumar T.K.A."/>
            <person name="Kuo A."/>
            <person name="LaButti K."/>
            <person name="Larrondo L.F."/>
            <person name="Lindquist E."/>
            <person name="Ling A."/>
            <person name="Lombard V."/>
            <person name="Lucas S."/>
            <person name="Lundell T."/>
            <person name="Martin R."/>
            <person name="McLaughlin D.J."/>
            <person name="Morgenstern I."/>
            <person name="Morin E."/>
            <person name="Murat C."/>
            <person name="Nagy L.G."/>
            <person name="Nolan M."/>
            <person name="Ohm R.A."/>
            <person name="Patyshakuliyeva A."/>
            <person name="Rokas A."/>
            <person name="Ruiz-Duenas F.J."/>
            <person name="Sabat G."/>
            <person name="Salamov A."/>
            <person name="Samejima M."/>
            <person name="Schmutz J."/>
            <person name="Slot J.C."/>
            <person name="St John F."/>
            <person name="Stenlid J."/>
            <person name="Sun H."/>
            <person name="Sun S."/>
            <person name="Syed K."/>
            <person name="Tsang A."/>
            <person name="Wiebenga A."/>
            <person name="Young D."/>
            <person name="Pisabarro A."/>
            <person name="Eastwood D.C."/>
            <person name="Martin F."/>
            <person name="Cullen D."/>
            <person name="Grigoriev I.V."/>
            <person name="Hibbett D.S."/>
        </authorList>
    </citation>
    <scope>NUCLEOTIDE SEQUENCE</scope>
    <source>
        <strain evidence="2">FP-58527</strain>
    </source>
</reference>
<keyword evidence="2" id="KW-1185">Reference proteome</keyword>
<dbReference type="HOGENOM" id="CLU_2073193_0_0_1"/>
<name>S8DWF0_FOMSC</name>
<dbReference type="AlphaFoldDB" id="S8DWF0"/>
<proteinExistence type="predicted"/>
<evidence type="ECO:0000313" key="1">
    <source>
        <dbReference type="EMBL" id="EPS96942.1"/>
    </source>
</evidence>
<gene>
    <name evidence="1" type="ORF">FOMPIDRAFT_1052798</name>
</gene>
<dbReference type="Proteomes" id="UP000015241">
    <property type="component" value="Unassembled WGS sequence"/>
</dbReference>
<dbReference type="InParanoid" id="S8DWF0"/>